<dbReference type="Pfam" id="PF01359">
    <property type="entry name" value="Transposase_1"/>
    <property type="match status" value="1"/>
</dbReference>
<dbReference type="Gene3D" id="3.30.420.10">
    <property type="entry name" value="Ribonuclease H-like superfamily/Ribonuclease H"/>
    <property type="match status" value="1"/>
</dbReference>
<gene>
    <name evidence="1" type="primary">marinerT_72</name>
    <name evidence="1" type="ORF">AVEN_50605_1</name>
</gene>
<accession>A0A4Y2AS77</accession>
<evidence type="ECO:0000313" key="2">
    <source>
        <dbReference type="Proteomes" id="UP000499080"/>
    </source>
</evidence>
<dbReference type="GO" id="GO:0003676">
    <property type="term" value="F:nucleic acid binding"/>
    <property type="evidence" value="ECO:0007669"/>
    <property type="project" value="InterPro"/>
</dbReference>
<dbReference type="Proteomes" id="UP000499080">
    <property type="component" value="Unassembled WGS sequence"/>
</dbReference>
<dbReference type="InterPro" id="IPR036397">
    <property type="entry name" value="RNaseH_sf"/>
</dbReference>
<comment type="caution">
    <text evidence="1">The sequence shown here is derived from an EMBL/GenBank/DDBJ whole genome shotgun (WGS) entry which is preliminary data.</text>
</comment>
<dbReference type="PANTHER" id="PTHR46060">
    <property type="entry name" value="MARINER MOS1 TRANSPOSASE-LIKE PROTEIN"/>
    <property type="match status" value="1"/>
</dbReference>
<sequence>MLSRIVTGDKMWISHVIPKSKQQSIEWRHTHSPVRVKAKPTLPQRKIMASLFWDRHGVLLIDFMQRGTTINAVTYSQTLRKLRRATQNKRRGMLTEGILLLHDNARPHTTAQTRALLDSFGWEVLDPPQPLHCAERFSSFPPSQTSSRRQPLQRCRRRENSRDLLVIGAGGKFL</sequence>
<evidence type="ECO:0000313" key="1">
    <source>
        <dbReference type="EMBL" id="GBL82035.1"/>
    </source>
</evidence>
<dbReference type="OrthoDB" id="6434511at2759"/>
<reference evidence="1 2" key="1">
    <citation type="journal article" date="2019" name="Sci. Rep.">
        <title>Orb-weaving spider Araneus ventricosus genome elucidates the spidroin gene catalogue.</title>
        <authorList>
            <person name="Kono N."/>
            <person name="Nakamura H."/>
            <person name="Ohtoshi R."/>
            <person name="Moran D.A.P."/>
            <person name="Shinohara A."/>
            <person name="Yoshida Y."/>
            <person name="Fujiwara M."/>
            <person name="Mori M."/>
            <person name="Tomita M."/>
            <person name="Arakawa K."/>
        </authorList>
    </citation>
    <scope>NUCLEOTIDE SEQUENCE [LARGE SCALE GENOMIC DNA]</scope>
</reference>
<dbReference type="EMBL" id="BGPR01000027">
    <property type="protein sequence ID" value="GBL82035.1"/>
    <property type="molecule type" value="Genomic_DNA"/>
</dbReference>
<name>A0A4Y2AS77_ARAVE</name>
<proteinExistence type="predicted"/>
<dbReference type="InterPro" id="IPR001888">
    <property type="entry name" value="Transposase_1"/>
</dbReference>
<dbReference type="AlphaFoldDB" id="A0A4Y2AS77"/>
<dbReference type="PANTHER" id="PTHR46060:SF1">
    <property type="entry name" value="MARINER MOS1 TRANSPOSASE-LIKE PROTEIN"/>
    <property type="match status" value="1"/>
</dbReference>
<dbReference type="InterPro" id="IPR052709">
    <property type="entry name" value="Transposase-MT_Hybrid"/>
</dbReference>
<organism evidence="1 2">
    <name type="scientific">Araneus ventricosus</name>
    <name type="common">Orbweaver spider</name>
    <name type="synonym">Epeira ventricosa</name>
    <dbReference type="NCBI Taxonomy" id="182803"/>
    <lineage>
        <taxon>Eukaryota</taxon>
        <taxon>Metazoa</taxon>
        <taxon>Ecdysozoa</taxon>
        <taxon>Arthropoda</taxon>
        <taxon>Chelicerata</taxon>
        <taxon>Arachnida</taxon>
        <taxon>Araneae</taxon>
        <taxon>Araneomorphae</taxon>
        <taxon>Entelegynae</taxon>
        <taxon>Araneoidea</taxon>
        <taxon>Araneidae</taxon>
        <taxon>Araneus</taxon>
    </lineage>
</organism>
<keyword evidence="2" id="KW-1185">Reference proteome</keyword>
<protein>
    <submittedName>
        <fullName evidence="1">Mariner Mos1 transposase</fullName>
    </submittedName>
</protein>